<dbReference type="Proteomes" id="UP001215598">
    <property type="component" value="Unassembled WGS sequence"/>
</dbReference>
<reference evidence="1" key="1">
    <citation type="submission" date="2023-03" db="EMBL/GenBank/DDBJ databases">
        <title>Massive genome expansion in bonnet fungi (Mycena s.s.) driven by repeated elements and novel gene families across ecological guilds.</title>
        <authorList>
            <consortium name="Lawrence Berkeley National Laboratory"/>
            <person name="Harder C.B."/>
            <person name="Miyauchi S."/>
            <person name="Viragh M."/>
            <person name="Kuo A."/>
            <person name="Thoen E."/>
            <person name="Andreopoulos B."/>
            <person name="Lu D."/>
            <person name="Skrede I."/>
            <person name="Drula E."/>
            <person name="Henrissat B."/>
            <person name="Morin E."/>
            <person name="Kohler A."/>
            <person name="Barry K."/>
            <person name="LaButti K."/>
            <person name="Morin E."/>
            <person name="Salamov A."/>
            <person name="Lipzen A."/>
            <person name="Mereny Z."/>
            <person name="Hegedus B."/>
            <person name="Baldrian P."/>
            <person name="Stursova M."/>
            <person name="Weitz H."/>
            <person name="Taylor A."/>
            <person name="Grigoriev I.V."/>
            <person name="Nagy L.G."/>
            <person name="Martin F."/>
            <person name="Kauserud H."/>
        </authorList>
    </citation>
    <scope>NUCLEOTIDE SEQUENCE</scope>
    <source>
        <strain evidence="1">CBHHK182m</strain>
    </source>
</reference>
<keyword evidence="2" id="KW-1185">Reference proteome</keyword>
<dbReference type="EMBL" id="JARKIB010000048">
    <property type="protein sequence ID" value="KAJ7755866.1"/>
    <property type="molecule type" value="Genomic_DNA"/>
</dbReference>
<sequence>MGKAVKEFKLAMVTRAGAGAEDALPVVDASVCECRLFSDDSHLPPCRTFWLRELVLFLGASRCRALGAISASGFVQLEEHWQSYPENVKWWTRFFASLNLLCWARGDPVGTRLDQGIITSTLVLAFLGGWPGLGVRPILIQRPMEKAARRQLSQSTTCNFQQP</sequence>
<protein>
    <submittedName>
        <fullName evidence="1">Uncharacterized protein</fullName>
    </submittedName>
</protein>
<evidence type="ECO:0000313" key="1">
    <source>
        <dbReference type="EMBL" id="KAJ7755866.1"/>
    </source>
</evidence>
<evidence type="ECO:0000313" key="2">
    <source>
        <dbReference type="Proteomes" id="UP001215598"/>
    </source>
</evidence>
<dbReference type="AlphaFoldDB" id="A0AAD7ND58"/>
<name>A0AAD7ND58_9AGAR</name>
<gene>
    <name evidence="1" type="ORF">B0H16DRAFT_1458403</name>
</gene>
<accession>A0AAD7ND58</accession>
<organism evidence="1 2">
    <name type="scientific">Mycena metata</name>
    <dbReference type="NCBI Taxonomy" id="1033252"/>
    <lineage>
        <taxon>Eukaryota</taxon>
        <taxon>Fungi</taxon>
        <taxon>Dikarya</taxon>
        <taxon>Basidiomycota</taxon>
        <taxon>Agaricomycotina</taxon>
        <taxon>Agaricomycetes</taxon>
        <taxon>Agaricomycetidae</taxon>
        <taxon>Agaricales</taxon>
        <taxon>Marasmiineae</taxon>
        <taxon>Mycenaceae</taxon>
        <taxon>Mycena</taxon>
    </lineage>
</organism>
<comment type="caution">
    <text evidence="1">The sequence shown here is derived from an EMBL/GenBank/DDBJ whole genome shotgun (WGS) entry which is preliminary data.</text>
</comment>
<proteinExistence type="predicted"/>